<dbReference type="PANTHER" id="PTHR10751">
    <property type="entry name" value="GUANYLATE BINDING PROTEIN"/>
    <property type="match status" value="1"/>
</dbReference>
<sequence length="220" mass="24506">RRALPSCRETGDRGFVGLAYKQGRGVACSLRHSRGQWHGVIFSSLLLDYHAPGSKHAKLPSASCVIGNKLGNLSVFYPGLDFSQYGVEDVALPWQDEEQEEDDDEEEEELFLNGAEEEEAMVAGPVQVVLAHEDSHRFELDEAALERVLLQEHVRDLHVVVVSVAGAFRKGKSFLLDFMLRYMYNQVRLVFWEGILVPSDNCINVGVTPGRTGWASSPAF</sequence>
<evidence type="ECO:0000313" key="5">
    <source>
        <dbReference type="Ensembl" id="ENSPKIP00000006540.1"/>
    </source>
</evidence>
<feature type="domain" description="GB1/RHD3-type G" evidence="4">
    <location>
        <begin position="156"/>
        <end position="220"/>
    </location>
</feature>
<keyword evidence="2" id="KW-0342">GTP-binding</keyword>
<dbReference type="GO" id="GO:0003924">
    <property type="term" value="F:GTPase activity"/>
    <property type="evidence" value="ECO:0007669"/>
    <property type="project" value="InterPro"/>
</dbReference>
<comment type="similarity">
    <text evidence="3">Belongs to the TRAFAC class dynamin-like GTPase superfamily. GB1/RHD3 GTPase family.</text>
</comment>
<evidence type="ECO:0000256" key="3">
    <source>
        <dbReference type="PROSITE-ProRule" id="PRU01052"/>
    </source>
</evidence>
<organism evidence="5 6">
    <name type="scientific">Paramormyrops kingsleyae</name>
    <dbReference type="NCBI Taxonomy" id="1676925"/>
    <lineage>
        <taxon>Eukaryota</taxon>
        <taxon>Metazoa</taxon>
        <taxon>Chordata</taxon>
        <taxon>Craniata</taxon>
        <taxon>Vertebrata</taxon>
        <taxon>Euteleostomi</taxon>
        <taxon>Actinopterygii</taxon>
        <taxon>Neopterygii</taxon>
        <taxon>Teleostei</taxon>
        <taxon>Osteoglossocephala</taxon>
        <taxon>Osteoglossomorpha</taxon>
        <taxon>Osteoglossiformes</taxon>
        <taxon>Mormyridae</taxon>
        <taxon>Paramormyrops</taxon>
    </lineage>
</organism>
<dbReference type="Proteomes" id="UP000261540">
    <property type="component" value="Unplaced"/>
</dbReference>
<keyword evidence="1" id="KW-0547">Nucleotide-binding</keyword>
<dbReference type="PROSITE" id="PS51715">
    <property type="entry name" value="G_GB1_RHD3"/>
    <property type="match status" value="1"/>
</dbReference>
<dbReference type="InterPro" id="IPR015894">
    <property type="entry name" value="Guanylate-bd_N"/>
</dbReference>
<evidence type="ECO:0000256" key="2">
    <source>
        <dbReference type="ARBA" id="ARBA00023134"/>
    </source>
</evidence>
<evidence type="ECO:0000259" key="4">
    <source>
        <dbReference type="PROSITE" id="PS51715"/>
    </source>
</evidence>
<dbReference type="AlphaFoldDB" id="A0A3B3QLU1"/>
<dbReference type="GeneTree" id="ENSGT00940000155710"/>
<dbReference type="Ensembl" id="ENSPKIT00000030567.1">
    <property type="protein sequence ID" value="ENSPKIP00000006540.1"/>
    <property type="gene ID" value="ENSPKIG00000022781.1"/>
</dbReference>
<dbReference type="Gene3D" id="3.40.50.300">
    <property type="entry name" value="P-loop containing nucleotide triphosphate hydrolases"/>
    <property type="match status" value="1"/>
</dbReference>
<keyword evidence="6" id="KW-1185">Reference proteome</keyword>
<dbReference type="GO" id="GO:0005525">
    <property type="term" value="F:GTP binding"/>
    <property type="evidence" value="ECO:0007669"/>
    <property type="project" value="UniProtKB-KW"/>
</dbReference>
<accession>A0A3B3QLU1</accession>
<dbReference type="InterPro" id="IPR030386">
    <property type="entry name" value="G_GB1_RHD3_dom"/>
</dbReference>
<protein>
    <recommendedName>
        <fullName evidence="4">GB1/RHD3-type G domain-containing protein</fullName>
    </recommendedName>
</protein>
<evidence type="ECO:0000313" key="6">
    <source>
        <dbReference type="Proteomes" id="UP000261540"/>
    </source>
</evidence>
<evidence type="ECO:0000256" key="1">
    <source>
        <dbReference type="ARBA" id="ARBA00022741"/>
    </source>
</evidence>
<reference evidence="5" key="2">
    <citation type="submission" date="2025-09" db="UniProtKB">
        <authorList>
            <consortium name="Ensembl"/>
        </authorList>
    </citation>
    <scope>IDENTIFICATION</scope>
</reference>
<reference evidence="5" key="1">
    <citation type="submission" date="2025-08" db="UniProtKB">
        <authorList>
            <consortium name="Ensembl"/>
        </authorList>
    </citation>
    <scope>IDENTIFICATION</scope>
</reference>
<name>A0A3B3QLU1_9TELE</name>
<proteinExistence type="inferred from homology"/>
<dbReference type="Pfam" id="PF02263">
    <property type="entry name" value="GBP"/>
    <property type="match status" value="1"/>
</dbReference>
<dbReference type="InterPro" id="IPR027417">
    <property type="entry name" value="P-loop_NTPase"/>
</dbReference>